<feature type="domain" description="TRSP" evidence="1">
    <location>
        <begin position="290"/>
        <end position="418"/>
    </location>
</feature>
<dbReference type="InterPro" id="IPR022537">
    <property type="entry name" value="TRSP_dom"/>
</dbReference>
<dbReference type="KEGG" id="nak:EH165_01235"/>
<dbReference type="Pfam" id="PF15609">
    <property type="entry name" value="PRTase_2"/>
    <property type="match status" value="1"/>
</dbReference>
<protein>
    <submittedName>
        <fullName evidence="3">Phosphoribosyltransferase</fullName>
    </submittedName>
</protein>
<keyword evidence="4" id="KW-1185">Reference proteome</keyword>
<dbReference type="GO" id="GO:0016757">
    <property type="term" value="F:glycosyltransferase activity"/>
    <property type="evidence" value="ECO:0007669"/>
    <property type="project" value="UniProtKB-KW"/>
</dbReference>
<dbReference type="CDD" id="cd06223">
    <property type="entry name" value="PRTases_typeI"/>
    <property type="match status" value="1"/>
</dbReference>
<dbReference type="EMBL" id="CP034170">
    <property type="protein sequence ID" value="AZI59317.1"/>
    <property type="molecule type" value="Genomic_DNA"/>
</dbReference>
<dbReference type="Proteomes" id="UP000268084">
    <property type="component" value="Chromosome"/>
</dbReference>
<dbReference type="OrthoDB" id="56827at2"/>
<dbReference type="Pfam" id="PF12500">
    <property type="entry name" value="TRSP"/>
    <property type="match status" value="1"/>
</dbReference>
<gene>
    <name evidence="3" type="ORF">EH165_01235</name>
</gene>
<evidence type="ECO:0000313" key="4">
    <source>
        <dbReference type="Proteomes" id="UP000268084"/>
    </source>
</evidence>
<dbReference type="SUPFAM" id="SSF53271">
    <property type="entry name" value="PRTase-like"/>
    <property type="match status" value="1"/>
</dbReference>
<evidence type="ECO:0000259" key="2">
    <source>
        <dbReference type="Pfam" id="PF15609"/>
    </source>
</evidence>
<feature type="domain" description="Orotate phosphoribosyltransferase-like" evidence="2">
    <location>
        <begin position="20"/>
        <end position="238"/>
    </location>
</feature>
<proteinExistence type="predicted"/>
<accession>A0A3G8ZR95</accession>
<dbReference type="InterPro" id="IPR029057">
    <property type="entry name" value="PRTase-like"/>
</dbReference>
<dbReference type="InterPro" id="IPR000836">
    <property type="entry name" value="PRTase_dom"/>
</dbReference>
<name>A0A3G8ZR95_9ACTN</name>
<reference evidence="3 4" key="2">
    <citation type="submission" date="2018-12" db="EMBL/GenBank/DDBJ databases">
        <title>Nakamurella antarcticus sp. nov., isolated from Antarctica South Shetland Islands soil.</title>
        <authorList>
            <person name="Peng F."/>
        </authorList>
    </citation>
    <scope>NUCLEOTIDE SEQUENCE [LARGE SCALE GENOMIC DNA]</scope>
    <source>
        <strain evidence="3 4">S14-144</strain>
    </source>
</reference>
<evidence type="ECO:0000259" key="1">
    <source>
        <dbReference type="Pfam" id="PF12500"/>
    </source>
</evidence>
<keyword evidence="3" id="KW-0328">Glycosyltransferase</keyword>
<sequence length="456" mass="48206">MFGVGLTTGDSQLGWALSDLVGLALRRNPRRAHLLVSSILGKHVPVDPDLVHGTGMLLGALVSYSLAGVELPEDVKTVAVEALSGAKPDGLVRLLERPAFDHPDVLVVGFAETATGLGHCVAQALGAGVYLHSTRRAVPGVQVVGTFQEGHSHATDHLLQPLPGTMLSPAGVMVLVDDEFSTGKTAMETIAEMHRLFPRPHYVVAALVDLRASSDQEAMASFATQLGIQIDVVAIVSGSVDLPLGLAAAAAAHIATAGVSIVRAGLLPVQQERARPYTELRLPWPATVPDGGRHGFLLTDREPFEIALEAASAILLQALSPHAHHVLVLGTEELMYLPMRLAGAISSTPGHICRFQTTTRSPIHVEDADGYPVRRGFAFESPEKDPAAHRYLYNADWDGAEADAIVLVIDEAMDTVDLRSEHGLLPVLESVGVPVVLAIVTGASPEALGQNRIAHS</sequence>
<organism evidence="3 4">
    <name type="scientific">Nakamurella antarctica</name>
    <dbReference type="NCBI Taxonomy" id="1902245"/>
    <lineage>
        <taxon>Bacteria</taxon>
        <taxon>Bacillati</taxon>
        <taxon>Actinomycetota</taxon>
        <taxon>Actinomycetes</taxon>
        <taxon>Nakamurellales</taxon>
        <taxon>Nakamurellaceae</taxon>
        <taxon>Nakamurella</taxon>
    </lineage>
</organism>
<evidence type="ECO:0000313" key="3">
    <source>
        <dbReference type="EMBL" id="AZI59317.1"/>
    </source>
</evidence>
<dbReference type="InterPro" id="IPR041688">
    <property type="entry name" value="PRTase_2"/>
</dbReference>
<dbReference type="AlphaFoldDB" id="A0A3G8ZR95"/>
<reference evidence="3 4" key="1">
    <citation type="submission" date="2018-11" db="EMBL/GenBank/DDBJ databases">
        <authorList>
            <person name="Da X."/>
        </authorList>
    </citation>
    <scope>NUCLEOTIDE SEQUENCE [LARGE SCALE GENOMIC DNA]</scope>
    <source>
        <strain evidence="3 4">S14-144</strain>
    </source>
</reference>
<dbReference type="InterPro" id="IPR011214">
    <property type="entry name" value="UCP020967"/>
</dbReference>
<dbReference type="Gene3D" id="3.40.50.2020">
    <property type="match status" value="1"/>
</dbReference>
<dbReference type="PIRSF" id="PIRSF020967">
    <property type="entry name" value="UCP020967"/>
    <property type="match status" value="1"/>
</dbReference>
<keyword evidence="3" id="KW-0808">Transferase</keyword>